<keyword evidence="4" id="KW-1003">Cell membrane</keyword>
<evidence type="ECO:0000256" key="8">
    <source>
        <dbReference type="RuleBase" id="RU363032"/>
    </source>
</evidence>
<accession>A0A329QTN7</accession>
<comment type="caution">
    <text evidence="10">The sequence shown here is derived from an EMBL/GenBank/DDBJ whole genome shotgun (WGS) entry which is preliminary data.</text>
</comment>
<organism evidence="10 11">
    <name type="scientific">Phytoactinopolyspora halophila</name>
    <dbReference type="NCBI Taxonomy" id="1981511"/>
    <lineage>
        <taxon>Bacteria</taxon>
        <taxon>Bacillati</taxon>
        <taxon>Actinomycetota</taxon>
        <taxon>Actinomycetes</taxon>
        <taxon>Jiangellales</taxon>
        <taxon>Jiangellaceae</taxon>
        <taxon>Phytoactinopolyspora</taxon>
    </lineage>
</organism>
<dbReference type="GO" id="GO:0005886">
    <property type="term" value="C:plasma membrane"/>
    <property type="evidence" value="ECO:0007669"/>
    <property type="project" value="UniProtKB-SubCell"/>
</dbReference>
<dbReference type="RefSeq" id="WP_112258004.1">
    <property type="nucleotide sequence ID" value="NZ_QMIG01000006.1"/>
</dbReference>
<dbReference type="InterPro" id="IPR051789">
    <property type="entry name" value="Bact_Polyamine_Transport"/>
</dbReference>
<evidence type="ECO:0000313" key="10">
    <source>
        <dbReference type="EMBL" id="RAW15401.1"/>
    </source>
</evidence>
<dbReference type="Proteomes" id="UP000250462">
    <property type="component" value="Unassembled WGS sequence"/>
</dbReference>
<evidence type="ECO:0000256" key="5">
    <source>
        <dbReference type="ARBA" id="ARBA00022692"/>
    </source>
</evidence>
<reference evidence="10 11" key="1">
    <citation type="submission" date="2018-06" db="EMBL/GenBank/DDBJ databases">
        <title>Phytoactinopolyspora halophila sp. nov., a novel halophilic actinomycete isolated from a saline soil in China.</title>
        <authorList>
            <person name="Tang S.-K."/>
        </authorList>
    </citation>
    <scope>NUCLEOTIDE SEQUENCE [LARGE SCALE GENOMIC DNA]</scope>
    <source>
        <strain evidence="10 11">YIM 96934</strain>
    </source>
</reference>
<gene>
    <name evidence="10" type="ORF">DPM12_09120</name>
</gene>
<keyword evidence="7 8" id="KW-0472">Membrane</keyword>
<keyword evidence="5 8" id="KW-0812">Transmembrane</keyword>
<evidence type="ECO:0000313" key="11">
    <source>
        <dbReference type="Proteomes" id="UP000250462"/>
    </source>
</evidence>
<dbReference type="Gene3D" id="1.10.3720.10">
    <property type="entry name" value="MetI-like"/>
    <property type="match status" value="1"/>
</dbReference>
<comment type="subcellular location">
    <subcellularLocation>
        <location evidence="1 8">Cell membrane</location>
        <topology evidence="1 8">Multi-pass membrane protein</topology>
    </subcellularLocation>
</comment>
<keyword evidence="3 8" id="KW-0813">Transport</keyword>
<evidence type="ECO:0000256" key="4">
    <source>
        <dbReference type="ARBA" id="ARBA00022475"/>
    </source>
</evidence>
<keyword evidence="6 8" id="KW-1133">Transmembrane helix</keyword>
<evidence type="ECO:0000256" key="2">
    <source>
        <dbReference type="ARBA" id="ARBA00007069"/>
    </source>
</evidence>
<keyword evidence="11" id="KW-1185">Reference proteome</keyword>
<protein>
    <submittedName>
        <fullName evidence="10">ABC transporter permease</fullName>
    </submittedName>
</protein>
<feature type="transmembrane region" description="Helical" evidence="8">
    <location>
        <begin position="106"/>
        <end position="123"/>
    </location>
</feature>
<dbReference type="OrthoDB" id="9810794at2"/>
<comment type="similarity">
    <text evidence="2">Belongs to the binding-protein-dependent transport system permease family. CysTW subfamily.</text>
</comment>
<evidence type="ECO:0000256" key="6">
    <source>
        <dbReference type="ARBA" id="ARBA00022989"/>
    </source>
</evidence>
<evidence type="ECO:0000256" key="1">
    <source>
        <dbReference type="ARBA" id="ARBA00004651"/>
    </source>
</evidence>
<feature type="transmembrane region" description="Helical" evidence="8">
    <location>
        <begin position="67"/>
        <end position="86"/>
    </location>
</feature>
<dbReference type="GO" id="GO:0055085">
    <property type="term" value="P:transmembrane transport"/>
    <property type="evidence" value="ECO:0007669"/>
    <property type="project" value="InterPro"/>
</dbReference>
<dbReference type="PANTHER" id="PTHR43848">
    <property type="entry name" value="PUTRESCINE TRANSPORT SYSTEM PERMEASE PROTEIN POTI"/>
    <property type="match status" value="1"/>
</dbReference>
<feature type="transmembrane region" description="Helical" evidence="8">
    <location>
        <begin position="7"/>
        <end position="30"/>
    </location>
</feature>
<sequence length="269" mass="28807">MKRPPTLTLVAIFLMGFLYLPVLLVVLFAFNSGAGLTWPIDGISLRWFDAIFNDSGFRGAFMMSIKAAVTSTAIATVVGGLGAIILERQRRWWLAPVAAVSRLPIMLPPLLIGVSLLTTIAALEISLSLATIVAGHVIFIIPYVLIVVGARLRGFDMQLEHAARDLGATPAQTLRRVTIPVILPAVGGAALLTFGLSFDEIYITNFVSGNDPTLTVYVLSKLRRTVDPSVNAVATVLLLIPWIALGLSALVMKRSFGAGSVLVSARSRE</sequence>
<dbReference type="SUPFAM" id="SSF161098">
    <property type="entry name" value="MetI-like"/>
    <property type="match status" value="1"/>
</dbReference>
<proteinExistence type="inferred from homology"/>
<dbReference type="CDD" id="cd06261">
    <property type="entry name" value="TM_PBP2"/>
    <property type="match status" value="1"/>
</dbReference>
<feature type="transmembrane region" description="Helical" evidence="8">
    <location>
        <begin position="177"/>
        <end position="198"/>
    </location>
</feature>
<dbReference type="InterPro" id="IPR035906">
    <property type="entry name" value="MetI-like_sf"/>
</dbReference>
<dbReference type="InterPro" id="IPR000515">
    <property type="entry name" value="MetI-like"/>
</dbReference>
<evidence type="ECO:0000256" key="3">
    <source>
        <dbReference type="ARBA" id="ARBA00022448"/>
    </source>
</evidence>
<feature type="domain" description="ABC transmembrane type-1" evidence="9">
    <location>
        <begin position="61"/>
        <end position="251"/>
    </location>
</feature>
<feature type="transmembrane region" description="Helical" evidence="8">
    <location>
        <begin position="129"/>
        <end position="150"/>
    </location>
</feature>
<dbReference type="Pfam" id="PF00528">
    <property type="entry name" value="BPD_transp_1"/>
    <property type="match status" value="1"/>
</dbReference>
<dbReference type="EMBL" id="QMIG01000006">
    <property type="protein sequence ID" value="RAW15401.1"/>
    <property type="molecule type" value="Genomic_DNA"/>
</dbReference>
<evidence type="ECO:0000259" key="9">
    <source>
        <dbReference type="PROSITE" id="PS50928"/>
    </source>
</evidence>
<dbReference type="PANTHER" id="PTHR43848:SF2">
    <property type="entry name" value="PUTRESCINE TRANSPORT SYSTEM PERMEASE PROTEIN POTI"/>
    <property type="match status" value="1"/>
</dbReference>
<dbReference type="AlphaFoldDB" id="A0A329QTN7"/>
<evidence type="ECO:0000256" key="7">
    <source>
        <dbReference type="ARBA" id="ARBA00023136"/>
    </source>
</evidence>
<name>A0A329QTN7_9ACTN</name>
<dbReference type="PROSITE" id="PS50928">
    <property type="entry name" value="ABC_TM1"/>
    <property type="match status" value="1"/>
</dbReference>
<feature type="transmembrane region" description="Helical" evidence="8">
    <location>
        <begin position="232"/>
        <end position="252"/>
    </location>
</feature>